<dbReference type="GeneID" id="54283746"/>
<name>A0A6A5X5V5_9PLEO</name>
<evidence type="ECO:0000313" key="2">
    <source>
        <dbReference type="Proteomes" id="UP000799778"/>
    </source>
</evidence>
<evidence type="ECO:0000313" key="1">
    <source>
        <dbReference type="EMBL" id="KAF2008276.1"/>
    </source>
</evidence>
<proteinExistence type="predicted"/>
<protein>
    <submittedName>
        <fullName evidence="1">Uncharacterized protein</fullName>
    </submittedName>
</protein>
<dbReference type="EMBL" id="ML978097">
    <property type="protein sequence ID" value="KAF2008276.1"/>
    <property type="molecule type" value="Genomic_DNA"/>
</dbReference>
<keyword evidence="2" id="KW-1185">Reference proteome</keyword>
<organism evidence="1 2">
    <name type="scientific">Aaosphaeria arxii CBS 175.79</name>
    <dbReference type="NCBI Taxonomy" id="1450172"/>
    <lineage>
        <taxon>Eukaryota</taxon>
        <taxon>Fungi</taxon>
        <taxon>Dikarya</taxon>
        <taxon>Ascomycota</taxon>
        <taxon>Pezizomycotina</taxon>
        <taxon>Dothideomycetes</taxon>
        <taxon>Pleosporomycetidae</taxon>
        <taxon>Pleosporales</taxon>
        <taxon>Pleosporales incertae sedis</taxon>
        <taxon>Aaosphaeria</taxon>
    </lineage>
</organism>
<dbReference type="Proteomes" id="UP000799778">
    <property type="component" value="Unassembled WGS sequence"/>
</dbReference>
<gene>
    <name evidence="1" type="ORF">BU24DRAFT_416027</name>
</gene>
<sequence length="119" mass="13761">MTSLRATRHSNEALNDLKRIWERSPAHACSIVASVLGEGWFDQQTDVLQRENTEQQTKIRRLYNEIVQIDKEAGRKAVEEFRRVLWKAREQMTSRDFAQAATATLVAGTRAQRSHYNNC</sequence>
<reference evidence="1" key="1">
    <citation type="journal article" date="2020" name="Stud. Mycol.">
        <title>101 Dothideomycetes genomes: a test case for predicting lifestyles and emergence of pathogens.</title>
        <authorList>
            <person name="Haridas S."/>
            <person name="Albert R."/>
            <person name="Binder M."/>
            <person name="Bloem J."/>
            <person name="Labutti K."/>
            <person name="Salamov A."/>
            <person name="Andreopoulos B."/>
            <person name="Baker S."/>
            <person name="Barry K."/>
            <person name="Bills G."/>
            <person name="Bluhm B."/>
            <person name="Cannon C."/>
            <person name="Castanera R."/>
            <person name="Culley D."/>
            <person name="Daum C."/>
            <person name="Ezra D."/>
            <person name="Gonzalez J."/>
            <person name="Henrissat B."/>
            <person name="Kuo A."/>
            <person name="Liang C."/>
            <person name="Lipzen A."/>
            <person name="Lutzoni F."/>
            <person name="Magnuson J."/>
            <person name="Mondo S."/>
            <person name="Nolan M."/>
            <person name="Ohm R."/>
            <person name="Pangilinan J."/>
            <person name="Park H.-J."/>
            <person name="Ramirez L."/>
            <person name="Alfaro M."/>
            <person name="Sun H."/>
            <person name="Tritt A."/>
            <person name="Yoshinaga Y."/>
            <person name="Zwiers L.-H."/>
            <person name="Turgeon B."/>
            <person name="Goodwin S."/>
            <person name="Spatafora J."/>
            <person name="Crous P."/>
            <person name="Grigoriev I."/>
        </authorList>
    </citation>
    <scope>NUCLEOTIDE SEQUENCE</scope>
    <source>
        <strain evidence="1">CBS 175.79</strain>
    </source>
</reference>
<dbReference type="AlphaFoldDB" id="A0A6A5X5V5"/>
<accession>A0A6A5X5V5</accession>
<dbReference type="RefSeq" id="XP_033376615.1">
    <property type="nucleotide sequence ID" value="XM_033526349.1"/>
</dbReference>